<accession>D3PD93</accession>
<feature type="domain" description="Lumazine-binding" evidence="12">
    <location>
        <begin position="1"/>
        <end position="96"/>
    </location>
</feature>
<evidence type="ECO:0000256" key="2">
    <source>
        <dbReference type="ARBA" id="ARBA00002803"/>
    </source>
</evidence>
<dbReference type="FunFam" id="2.40.30.20:FF:000004">
    <property type="entry name" value="Riboflavin synthase, alpha subunit"/>
    <property type="match status" value="1"/>
</dbReference>
<dbReference type="EMBL" id="AP011529">
    <property type="protein sequence ID" value="BAI80566.1"/>
    <property type="molecule type" value="Genomic_DNA"/>
</dbReference>
<dbReference type="InterPro" id="IPR017938">
    <property type="entry name" value="Riboflavin_synthase-like_b-brl"/>
</dbReference>
<proteinExistence type="predicted"/>
<dbReference type="InterPro" id="IPR023366">
    <property type="entry name" value="ATP_synth_asu-like_sf"/>
</dbReference>
<dbReference type="Gene3D" id="2.40.30.20">
    <property type="match status" value="2"/>
</dbReference>
<dbReference type="KEGG" id="ddf:DEFDS_1097"/>
<evidence type="ECO:0000313" key="13">
    <source>
        <dbReference type="EMBL" id="BAI80566.1"/>
    </source>
</evidence>
<comment type="catalytic activity">
    <reaction evidence="1">
        <text>2 6,7-dimethyl-8-(1-D-ribityl)lumazine + H(+) = 5-amino-6-(D-ribitylamino)uracil + riboflavin</text>
        <dbReference type="Rhea" id="RHEA:20772"/>
        <dbReference type="ChEBI" id="CHEBI:15378"/>
        <dbReference type="ChEBI" id="CHEBI:15934"/>
        <dbReference type="ChEBI" id="CHEBI:57986"/>
        <dbReference type="ChEBI" id="CHEBI:58201"/>
        <dbReference type="EC" id="2.5.1.9"/>
    </reaction>
</comment>
<dbReference type="SUPFAM" id="SSF63380">
    <property type="entry name" value="Riboflavin synthase domain-like"/>
    <property type="match status" value="2"/>
</dbReference>
<feature type="repeat" description="Lumazine-binding" evidence="11">
    <location>
        <begin position="1"/>
        <end position="96"/>
    </location>
</feature>
<dbReference type="PIRSF" id="PIRSF000498">
    <property type="entry name" value="Riboflavin_syn_A"/>
    <property type="match status" value="1"/>
</dbReference>
<evidence type="ECO:0000256" key="4">
    <source>
        <dbReference type="ARBA" id="ARBA00011233"/>
    </source>
</evidence>
<evidence type="ECO:0000256" key="6">
    <source>
        <dbReference type="ARBA" id="ARBA00013950"/>
    </source>
</evidence>
<dbReference type="EC" id="2.5.1.9" evidence="5 10"/>
<dbReference type="PANTHER" id="PTHR21098:SF12">
    <property type="entry name" value="RIBOFLAVIN SYNTHASE"/>
    <property type="match status" value="1"/>
</dbReference>
<comment type="function">
    <text evidence="2">Catalyzes the dismutation of two molecules of 6,7-dimethyl-8-ribityllumazine, resulting in the formation of riboflavin and 5-amino-6-(D-ribitylamino)uracil.</text>
</comment>
<evidence type="ECO:0000256" key="7">
    <source>
        <dbReference type="ARBA" id="ARBA00022619"/>
    </source>
</evidence>
<dbReference type="NCBIfam" id="NF009566">
    <property type="entry name" value="PRK13020.1"/>
    <property type="match status" value="1"/>
</dbReference>
<name>D3PD93_DEFDS</name>
<keyword evidence="14" id="KW-1185">Reference proteome</keyword>
<evidence type="ECO:0000313" key="14">
    <source>
        <dbReference type="Proteomes" id="UP000001520"/>
    </source>
</evidence>
<evidence type="ECO:0000256" key="10">
    <source>
        <dbReference type="NCBIfam" id="TIGR00187"/>
    </source>
</evidence>
<keyword evidence="9" id="KW-0677">Repeat</keyword>
<evidence type="ECO:0000256" key="3">
    <source>
        <dbReference type="ARBA" id="ARBA00004887"/>
    </source>
</evidence>
<gene>
    <name evidence="13" type="primary">ribC</name>
    <name evidence="13" type="ordered locus">DEFDS_1097</name>
</gene>
<sequence length="216" mass="24180">MFTGIVEETGKVVFFQKKSDFAKIKIKCDTVLEKTQVGDSIAVNGVCLTVVDLDENSFSADISYESIERSTFKYCTTGWAVNLERALTLEKRLGGHLVQGHVDGIGKIVKIMEYKDAYKLQILYPSELDKYIAVKGSITIDGISLTVASEIAANTIEVAVIPHTFMVTNLKDKKSGDYVNIEVDVIARYLEKLLKKEKDTSKLYEDIQNLMSLEDY</sequence>
<evidence type="ECO:0000259" key="12">
    <source>
        <dbReference type="PROSITE" id="PS51177"/>
    </source>
</evidence>
<dbReference type="GO" id="GO:0004746">
    <property type="term" value="F:riboflavin synthase activity"/>
    <property type="evidence" value="ECO:0007669"/>
    <property type="project" value="UniProtKB-UniRule"/>
</dbReference>
<dbReference type="PROSITE" id="PS51177">
    <property type="entry name" value="LUMAZINE_BIND"/>
    <property type="match status" value="2"/>
</dbReference>
<reference evidence="13 14" key="1">
    <citation type="journal article" date="2010" name="DNA Res.">
        <title>Bacterial lifestyle in a deep-sea hydrothermal vent chimney revealed by the genome sequence of the thermophilic bacterium Deferribacter desulfuricans SSM1.</title>
        <authorList>
            <person name="Takaki Y."/>
            <person name="Shimamura S."/>
            <person name="Nakagawa S."/>
            <person name="Fukuhara Y."/>
            <person name="Horikawa H."/>
            <person name="Ankai A."/>
            <person name="Harada T."/>
            <person name="Hosoyama A."/>
            <person name="Oguchi A."/>
            <person name="Fukui S."/>
            <person name="Fujita N."/>
            <person name="Takami H."/>
            <person name="Takai K."/>
        </authorList>
    </citation>
    <scope>NUCLEOTIDE SEQUENCE [LARGE SCALE GENOMIC DNA]</scope>
    <source>
        <strain evidence="14">DSM 14783 / JCM 11476 / NBRC 101012 / SSM1</strain>
    </source>
</reference>
<dbReference type="CDD" id="cd00402">
    <property type="entry name" value="Riboflavin_synthase_like"/>
    <property type="match status" value="1"/>
</dbReference>
<evidence type="ECO:0000256" key="11">
    <source>
        <dbReference type="PROSITE-ProRule" id="PRU00524"/>
    </source>
</evidence>
<feature type="repeat" description="Lumazine-binding" evidence="11">
    <location>
        <begin position="97"/>
        <end position="194"/>
    </location>
</feature>
<evidence type="ECO:0000256" key="8">
    <source>
        <dbReference type="ARBA" id="ARBA00022679"/>
    </source>
</evidence>
<evidence type="ECO:0000256" key="1">
    <source>
        <dbReference type="ARBA" id="ARBA00000968"/>
    </source>
</evidence>
<dbReference type="OrthoDB" id="9788537at2"/>
<dbReference type="eggNOG" id="COG0307">
    <property type="taxonomic scope" value="Bacteria"/>
</dbReference>
<keyword evidence="7" id="KW-0686">Riboflavin biosynthesis</keyword>
<dbReference type="Pfam" id="PF00677">
    <property type="entry name" value="Lum_binding"/>
    <property type="match status" value="2"/>
</dbReference>
<evidence type="ECO:0000256" key="5">
    <source>
        <dbReference type="ARBA" id="ARBA00012827"/>
    </source>
</evidence>
<dbReference type="NCBIfam" id="TIGR00187">
    <property type="entry name" value="ribE"/>
    <property type="match status" value="1"/>
</dbReference>
<dbReference type="RefSeq" id="WP_013007813.1">
    <property type="nucleotide sequence ID" value="NC_013939.1"/>
</dbReference>
<dbReference type="STRING" id="639282.DEFDS_1097"/>
<dbReference type="Proteomes" id="UP000001520">
    <property type="component" value="Chromosome"/>
</dbReference>
<dbReference type="AlphaFoldDB" id="D3PD93"/>
<dbReference type="FunFam" id="2.40.30.20:FF:000003">
    <property type="entry name" value="Riboflavin synthase, alpha subunit"/>
    <property type="match status" value="1"/>
</dbReference>
<dbReference type="HOGENOM" id="CLU_034388_2_0_0"/>
<dbReference type="GO" id="GO:0009231">
    <property type="term" value="P:riboflavin biosynthetic process"/>
    <property type="evidence" value="ECO:0007669"/>
    <property type="project" value="UniProtKB-KW"/>
</dbReference>
<organism evidence="13 14">
    <name type="scientific">Deferribacter desulfuricans (strain DSM 14783 / JCM 11476 / NBRC 101012 / SSM1)</name>
    <dbReference type="NCBI Taxonomy" id="639282"/>
    <lineage>
        <taxon>Bacteria</taxon>
        <taxon>Pseudomonadati</taxon>
        <taxon>Deferribacterota</taxon>
        <taxon>Deferribacteres</taxon>
        <taxon>Deferribacterales</taxon>
        <taxon>Deferribacteraceae</taxon>
        <taxon>Deferribacter</taxon>
    </lineage>
</organism>
<comment type="pathway">
    <text evidence="3">Cofactor biosynthesis; riboflavin biosynthesis; riboflavin from 2-hydroxy-3-oxobutyl phosphate and 5-amino-6-(D-ribitylamino)uracil: step 2/2.</text>
</comment>
<feature type="domain" description="Lumazine-binding" evidence="12">
    <location>
        <begin position="97"/>
        <end position="194"/>
    </location>
</feature>
<keyword evidence="8 13" id="KW-0808">Transferase</keyword>
<protein>
    <recommendedName>
        <fullName evidence="6 10">Riboflavin synthase</fullName>
        <ecNumber evidence="5 10">2.5.1.9</ecNumber>
    </recommendedName>
</protein>
<dbReference type="InterPro" id="IPR026017">
    <property type="entry name" value="Lumazine-bd_dom"/>
</dbReference>
<dbReference type="PANTHER" id="PTHR21098">
    <property type="entry name" value="RIBOFLAVIN SYNTHASE ALPHA CHAIN"/>
    <property type="match status" value="1"/>
</dbReference>
<dbReference type="NCBIfam" id="NF006767">
    <property type="entry name" value="PRK09289.1"/>
    <property type="match status" value="1"/>
</dbReference>
<dbReference type="InterPro" id="IPR001783">
    <property type="entry name" value="Lumazine-bd"/>
</dbReference>
<evidence type="ECO:0000256" key="9">
    <source>
        <dbReference type="ARBA" id="ARBA00022737"/>
    </source>
</evidence>
<comment type="subunit">
    <text evidence="4">Homotrimer.</text>
</comment>